<dbReference type="AlphaFoldDB" id="A0A0D0BZV0"/>
<dbReference type="EMBL" id="KN834881">
    <property type="protein sequence ID" value="KIK50882.1"/>
    <property type="molecule type" value="Genomic_DNA"/>
</dbReference>
<protein>
    <submittedName>
        <fullName evidence="2">Uncharacterized protein</fullName>
    </submittedName>
</protein>
<keyword evidence="3" id="KW-1185">Reference proteome</keyword>
<organism evidence="2 3">
    <name type="scientific">Collybiopsis luxurians FD-317 M1</name>
    <dbReference type="NCBI Taxonomy" id="944289"/>
    <lineage>
        <taxon>Eukaryota</taxon>
        <taxon>Fungi</taxon>
        <taxon>Dikarya</taxon>
        <taxon>Basidiomycota</taxon>
        <taxon>Agaricomycotina</taxon>
        <taxon>Agaricomycetes</taxon>
        <taxon>Agaricomycetidae</taxon>
        <taxon>Agaricales</taxon>
        <taxon>Marasmiineae</taxon>
        <taxon>Omphalotaceae</taxon>
        <taxon>Collybiopsis</taxon>
        <taxon>Collybiopsis luxurians</taxon>
    </lineage>
</organism>
<evidence type="ECO:0000313" key="2">
    <source>
        <dbReference type="EMBL" id="KIK50882.1"/>
    </source>
</evidence>
<evidence type="ECO:0000256" key="1">
    <source>
        <dbReference type="SAM" id="MobiDB-lite"/>
    </source>
</evidence>
<name>A0A0D0BZV0_9AGAR</name>
<accession>A0A0D0BZV0</accession>
<dbReference type="HOGENOM" id="CLU_2333821_0_0_1"/>
<proteinExistence type="predicted"/>
<evidence type="ECO:0000313" key="3">
    <source>
        <dbReference type="Proteomes" id="UP000053593"/>
    </source>
</evidence>
<gene>
    <name evidence="2" type="ORF">GYMLUDRAFT_418060</name>
</gene>
<sequence length="98" mass="11044">MPAGVRILVAARKVTLRAWIKSMARRGQLPVMKQNDMEVAETRICLILVEVTLNEVSSMSYQHDPSCVSHSQSRPSAPRPMRPRLWLDTGDRSLSSLQ</sequence>
<feature type="region of interest" description="Disordered" evidence="1">
    <location>
        <begin position="61"/>
        <end position="98"/>
    </location>
</feature>
<reference evidence="2 3" key="1">
    <citation type="submission" date="2014-04" db="EMBL/GenBank/DDBJ databases">
        <title>Evolutionary Origins and Diversification of the Mycorrhizal Mutualists.</title>
        <authorList>
            <consortium name="DOE Joint Genome Institute"/>
            <consortium name="Mycorrhizal Genomics Consortium"/>
            <person name="Kohler A."/>
            <person name="Kuo A."/>
            <person name="Nagy L.G."/>
            <person name="Floudas D."/>
            <person name="Copeland A."/>
            <person name="Barry K.W."/>
            <person name="Cichocki N."/>
            <person name="Veneault-Fourrey C."/>
            <person name="LaButti K."/>
            <person name="Lindquist E.A."/>
            <person name="Lipzen A."/>
            <person name="Lundell T."/>
            <person name="Morin E."/>
            <person name="Murat C."/>
            <person name="Riley R."/>
            <person name="Ohm R."/>
            <person name="Sun H."/>
            <person name="Tunlid A."/>
            <person name="Henrissat B."/>
            <person name="Grigoriev I.V."/>
            <person name="Hibbett D.S."/>
            <person name="Martin F."/>
        </authorList>
    </citation>
    <scope>NUCLEOTIDE SEQUENCE [LARGE SCALE GENOMIC DNA]</scope>
    <source>
        <strain evidence="2 3">FD-317 M1</strain>
    </source>
</reference>
<dbReference type="Proteomes" id="UP000053593">
    <property type="component" value="Unassembled WGS sequence"/>
</dbReference>